<comment type="caution">
    <text evidence="1">The sequence shown here is derived from an EMBL/GenBank/DDBJ whole genome shotgun (WGS) entry which is preliminary data.</text>
</comment>
<evidence type="ECO:0000313" key="1">
    <source>
        <dbReference type="EMBL" id="CAH2099688.1"/>
    </source>
</evidence>
<evidence type="ECO:0000313" key="2">
    <source>
        <dbReference type="Proteomes" id="UP001153954"/>
    </source>
</evidence>
<organism evidence="1 2">
    <name type="scientific">Euphydryas editha</name>
    <name type="common">Edith's checkerspot</name>
    <dbReference type="NCBI Taxonomy" id="104508"/>
    <lineage>
        <taxon>Eukaryota</taxon>
        <taxon>Metazoa</taxon>
        <taxon>Ecdysozoa</taxon>
        <taxon>Arthropoda</taxon>
        <taxon>Hexapoda</taxon>
        <taxon>Insecta</taxon>
        <taxon>Pterygota</taxon>
        <taxon>Neoptera</taxon>
        <taxon>Endopterygota</taxon>
        <taxon>Lepidoptera</taxon>
        <taxon>Glossata</taxon>
        <taxon>Ditrysia</taxon>
        <taxon>Papilionoidea</taxon>
        <taxon>Nymphalidae</taxon>
        <taxon>Nymphalinae</taxon>
        <taxon>Euphydryas</taxon>
    </lineage>
</organism>
<evidence type="ECO:0008006" key="3">
    <source>
        <dbReference type="Google" id="ProtNLM"/>
    </source>
</evidence>
<dbReference type="Proteomes" id="UP001153954">
    <property type="component" value="Unassembled WGS sequence"/>
</dbReference>
<sequence>MSMYEQGAVSWAVGGAVCEALAGDVDVRAGRAARCARRWPVECRVGNVTVVCVSQAMSMYEQGAVSWAVGGAVCEALAGRV</sequence>
<proteinExistence type="predicted"/>
<reference evidence="1" key="1">
    <citation type="submission" date="2022-03" db="EMBL/GenBank/DDBJ databases">
        <authorList>
            <person name="Tunstrom K."/>
        </authorList>
    </citation>
    <scope>NUCLEOTIDE SEQUENCE</scope>
</reference>
<protein>
    <recommendedName>
        <fullName evidence="3">SRCR domain-containing protein</fullName>
    </recommendedName>
</protein>
<gene>
    <name evidence="1" type="ORF">EEDITHA_LOCUS14634</name>
</gene>
<dbReference type="AlphaFoldDB" id="A0AAU9UKN6"/>
<keyword evidence="2" id="KW-1185">Reference proteome</keyword>
<accession>A0AAU9UKN6</accession>
<dbReference type="EMBL" id="CAKOGL010000022">
    <property type="protein sequence ID" value="CAH2099688.1"/>
    <property type="molecule type" value="Genomic_DNA"/>
</dbReference>
<name>A0AAU9UKN6_EUPED</name>